<dbReference type="GO" id="GO:0005694">
    <property type="term" value="C:chromosome"/>
    <property type="evidence" value="ECO:0007669"/>
    <property type="project" value="TreeGrafter"/>
</dbReference>
<evidence type="ECO:0000256" key="3">
    <source>
        <dbReference type="SAM" id="MobiDB-lite"/>
    </source>
</evidence>
<evidence type="ECO:0000313" key="6">
    <source>
        <dbReference type="Proteomes" id="UP000807785"/>
    </source>
</evidence>
<dbReference type="InterPro" id="IPR036086">
    <property type="entry name" value="ParB/Sulfiredoxin_sf"/>
</dbReference>
<dbReference type="Pfam" id="PF17762">
    <property type="entry name" value="HTH_ParB"/>
    <property type="match status" value="1"/>
</dbReference>
<dbReference type="GO" id="GO:0007059">
    <property type="term" value="P:chromosome segregation"/>
    <property type="evidence" value="ECO:0007669"/>
    <property type="project" value="UniProtKB-KW"/>
</dbReference>
<comment type="similarity">
    <text evidence="1">Belongs to the ParB family.</text>
</comment>
<dbReference type="InterPro" id="IPR004437">
    <property type="entry name" value="ParB/RepB/Spo0J"/>
</dbReference>
<evidence type="ECO:0000256" key="2">
    <source>
        <dbReference type="ARBA" id="ARBA00022829"/>
    </source>
</evidence>
<accession>A0A9D7E6P4</accession>
<dbReference type="InterPro" id="IPR041468">
    <property type="entry name" value="HTH_ParB/Spo0J"/>
</dbReference>
<dbReference type="SMART" id="SM00470">
    <property type="entry name" value="ParB"/>
    <property type="match status" value="1"/>
</dbReference>
<dbReference type="PANTHER" id="PTHR33375">
    <property type="entry name" value="CHROMOSOME-PARTITIONING PROTEIN PARB-RELATED"/>
    <property type="match status" value="1"/>
</dbReference>
<keyword evidence="2" id="KW-0159">Chromosome partition</keyword>
<dbReference type="GO" id="GO:0003677">
    <property type="term" value="F:DNA binding"/>
    <property type="evidence" value="ECO:0007669"/>
    <property type="project" value="InterPro"/>
</dbReference>
<dbReference type="InterPro" id="IPR003115">
    <property type="entry name" value="ParB_N"/>
</dbReference>
<dbReference type="Pfam" id="PF02195">
    <property type="entry name" value="ParB_N"/>
    <property type="match status" value="1"/>
</dbReference>
<evidence type="ECO:0000256" key="1">
    <source>
        <dbReference type="ARBA" id="ARBA00006295"/>
    </source>
</evidence>
<dbReference type="Proteomes" id="UP000807785">
    <property type="component" value="Unassembled WGS sequence"/>
</dbReference>
<feature type="compositionally biased region" description="Polar residues" evidence="3">
    <location>
        <begin position="582"/>
        <end position="594"/>
    </location>
</feature>
<dbReference type="InterPro" id="IPR050336">
    <property type="entry name" value="Chromosome_partition/occlusion"/>
</dbReference>
<dbReference type="Gene3D" id="1.10.10.2830">
    <property type="match status" value="1"/>
</dbReference>
<dbReference type="SUPFAM" id="SSF110849">
    <property type="entry name" value="ParB/Sulfiredoxin"/>
    <property type="match status" value="1"/>
</dbReference>
<dbReference type="PANTHER" id="PTHR33375:SF1">
    <property type="entry name" value="CHROMOSOME-PARTITIONING PROTEIN PARB-RELATED"/>
    <property type="match status" value="1"/>
</dbReference>
<comment type="caution">
    <text evidence="5">The sequence shown here is derived from an EMBL/GenBank/DDBJ whole genome shotgun (WGS) entry which is preliminary data.</text>
</comment>
<evidence type="ECO:0000259" key="4">
    <source>
        <dbReference type="SMART" id="SM00470"/>
    </source>
</evidence>
<feature type="region of interest" description="Disordered" evidence="3">
    <location>
        <begin position="575"/>
        <end position="594"/>
    </location>
</feature>
<dbReference type="NCBIfam" id="TIGR00180">
    <property type="entry name" value="parB_part"/>
    <property type="match status" value="1"/>
</dbReference>
<dbReference type="EMBL" id="JADJEV010000004">
    <property type="protein sequence ID" value="MBK6974691.1"/>
    <property type="molecule type" value="Genomic_DNA"/>
</dbReference>
<protein>
    <submittedName>
        <fullName evidence="5">PRTRC system ParB family protein</fullName>
    </submittedName>
</protein>
<feature type="domain" description="ParB-like N-terminal" evidence="4">
    <location>
        <begin position="16"/>
        <end position="109"/>
    </location>
</feature>
<name>A0A9D7E6P4_9PROT</name>
<feature type="compositionally biased region" description="Low complexity" evidence="3">
    <location>
        <begin position="353"/>
        <end position="376"/>
    </location>
</feature>
<dbReference type="AlphaFoldDB" id="A0A9D7E6P4"/>
<organism evidence="5 6">
    <name type="scientific">Candidatus Methylophosphatis roskildensis</name>
    <dbReference type="NCBI Taxonomy" id="2899263"/>
    <lineage>
        <taxon>Bacteria</taxon>
        <taxon>Pseudomonadati</taxon>
        <taxon>Pseudomonadota</taxon>
        <taxon>Betaproteobacteria</taxon>
        <taxon>Nitrosomonadales</taxon>
        <taxon>Sterolibacteriaceae</taxon>
        <taxon>Candidatus Methylophosphatis</taxon>
    </lineage>
</organism>
<dbReference type="SUPFAM" id="SSF109709">
    <property type="entry name" value="KorB DNA-binding domain-like"/>
    <property type="match status" value="1"/>
</dbReference>
<sequence>MQSIEAPVRPEGGQGTLIHLSRLRPARHNPRGKLVAADWADLVPSVREHGVIQPILVRPLDGEDAMEIVAGERRYRAACEAFDGDYEIPYVSRVLSDADALVLATIENLQRERMNPAREAEACQTIVLNLDGDKEEAARQMGWSVETLERRLALMACTQKVRDALVEKRILLGHAELLAAIPPATQDSTLDKVVAQSITVQMLKERLGQFARKLNDAPFDTRECAACPHNSNRQSQLFSEALGEGFCTHPTHFDELVDRHVAGIAADYKDSCPVVRIVKPKDGFVPLPVGADGELGVGYEQYQACKGCANFGCSISAMPGSYGQVAESLCFNAECNSKKIAAHKKALRQAKEAATPAVPNVAPNAGAAKGTAAPGPQKKDTPSNKPPQRVLEYRVEQWRKWAANALMSQPERNQRVLVAVLLSVNQSRLASAEYRDAVAKITGTNVGTNLFEGALKDTDGFDAEHLPTLVQCVSAAAALGIDESNLETLLNYLEVEEAAHFKLNEGFLALYTKSELDSLADELKLRKAMGEGFAKRRDGKKDDFIKALLSVPGFEYAGLVPKVMRYKRKKFPYAARDADPSASEQMTPTEPATA</sequence>
<proteinExistence type="inferred from homology"/>
<feature type="region of interest" description="Disordered" evidence="3">
    <location>
        <begin position="353"/>
        <end position="389"/>
    </location>
</feature>
<dbReference type="Gene3D" id="3.90.1530.30">
    <property type="match status" value="1"/>
</dbReference>
<reference evidence="5" key="1">
    <citation type="submission" date="2020-10" db="EMBL/GenBank/DDBJ databases">
        <title>Connecting structure to function with the recovery of over 1000 high-quality activated sludge metagenome-assembled genomes encoding full-length rRNA genes using long-read sequencing.</title>
        <authorList>
            <person name="Singleton C.M."/>
            <person name="Petriglieri F."/>
            <person name="Kristensen J.M."/>
            <person name="Kirkegaard R.H."/>
            <person name="Michaelsen T.Y."/>
            <person name="Andersen M.H."/>
            <person name="Karst S.M."/>
            <person name="Dueholm M.S."/>
            <person name="Nielsen P.H."/>
            <person name="Albertsen M."/>
        </authorList>
    </citation>
    <scope>NUCLEOTIDE SEQUENCE</scope>
    <source>
        <strain evidence="5">Bjer_18-Q3-R1-45_BAT3C.347</strain>
    </source>
</reference>
<gene>
    <name evidence="5" type="ORF">IPH26_17730</name>
</gene>
<dbReference type="NCBIfam" id="TIGR03734">
    <property type="entry name" value="PRTRC_parB"/>
    <property type="match status" value="1"/>
</dbReference>
<evidence type="ECO:0000313" key="5">
    <source>
        <dbReference type="EMBL" id="MBK6974691.1"/>
    </source>
</evidence>
<dbReference type="InterPro" id="IPR022396">
    <property type="entry name" value="PRTRC_ParB"/>
</dbReference>